<reference evidence="3" key="1">
    <citation type="journal article" date="2019" name="Int. J. Syst. Evol. Microbiol.">
        <title>The Global Catalogue of Microorganisms (GCM) 10K type strain sequencing project: providing services to taxonomists for standard genome sequencing and annotation.</title>
        <authorList>
            <consortium name="The Broad Institute Genomics Platform"/>
            <consortium name="The Broad Institute Genome Sequencing Center for Infectious Disease"/>
            <person name="Wu L."/>
            <person name="Ma J."/>
        </authorList>
    </citation>
    <scope>NUCLEOTIDE SEQUENCE [LARGE SCALE GENOMIC DNA]</scope>
    <source>
        <strain evidence="3">JCM 15481</strain>
    </source>
</reference>
<dbReference type="SUPFAM" id="SSF158997">
    <property type="entry name" value="Trm112p-like"/>
    <property type="match status" value="1"/>
</dbReference>
<accession>A0ABP4KDA1</accession>
<gene>
    <name evidence="2" type="ORF">GCM10009802_57900</name>
</gene>
<evidence type="ECO:0000256" key="1">
    <source>
        <dbReference type="HAMAP-Rule" id="MF_01187"/>
    </source>
</evidence>
<comment type="caution">
    <text evidence="2">The sequence shown here is derived from an EMBL/GenBank/DDBJ whole genome shotgun (WGS) entry which is preliminary data.</text>
</comment>
<dbReference type="EMBL" id="BAAAPF010000306">
    <property type="protein sequence ID" value="GAA1501418.1"/>
    <property type="molecule type" value="Genomic_DNA"/>
</dbReference>
<name>A0ABP4KDA1_9ACTN</name>
<dbReference type="Gene3D" id="2.20.25.10">
    <property type="match status" value="1"/>
</dbReference>
<evidence type="ECO:0000313" key="3">
    <source>
        <dbReference type="Proteomes" id="UP001500443"/>
    </source>
</evidence>
<dbReference type="InterPro" id="IPR005651">
    <property type="entry name" value="Trm112-like"/>
</dbReference>
<comment type="similarity">
    <text evidence="1">Belongs to the UPF0434 family.</text>
</comment>
<organism evidence="2 3">
    <name type="scientific">Streptomyces synnematoformans</name>
    <dbReference type="NCBI Taxonomy" id="415721"/>
    <lineage>
        <taxon>Bacteria</taxon>
        <taxon>Bacillati</taxon>
        <taxon>Actinomycetota</taxon>
        <taxon>Actinomycetes</taxon>
        <taxon>Kitasatosporales</taxon>
        <taxon>Streptomycetaceae</taxon>
        <taxon>Streptomyces</taxon>
    </lineage>
</organism>
<evidence type="ECO:0000313" key="2">
    <source>
        <dbReference type="EMBL" id="GAA1501418.1"/>
    </source>
</evidence>
<dbReference type="HAMAP" id="MF_01187">
    <property type="entry name" value="UPF0434"/>
    <property type="match status" value="1"/>
</dbReference>
<dbReference type="Pfam" id="PF03966">
    <property type="entry name" value="Trm112p"/>
    <property type="match status" value="1"/>
</dbReference>
<keyword evidence="3" id="KW-1185">Reference proteome</keyword>
<dbReference type="Proteomes" id="UP001500443">
    <property type="component" value="Unassembled WGS sequence"/>
</dbReference>
<sequence>MPVDASLLEILACPACHAPLRESKDGAAGDGASDAPGEPELRCTSDTCGLVYPVRDEIPVLLVDEARRPA</sequence>
<dbReference type="RefSeq" id="WP_027756458.1">
    <property type="nucleotide sequence ID" value="NZ_BAAAPF010000306.1"/>
</dbReference>
<proteinExistence type="inferred from homology"/>
<protein>
    <recommendedName>
        <fullName evidence="1">UPF0434 protein GCM10009802_57900</fullName>
    </recommendedName>
</protein>